<keyword evidence="8" id="KW-1185">Reference proteome</keyword>
<dbReference type="RefSeq" id="WP_067994293.1">
    <property type="nucleotide sequence ID" value="NZ_QQBC01000004.1"/>
</dbReference>
<gene>
    <name evidence="7" type="ORF">DFR76_104460</name>
</gene>
<keyword evidence="5 6" id="KW-0472">Membrane</keyword>
<keyword evidence="3 6" id="KW-0812">Transmembrane</keyword>
<feature type="transmembrane region" description="Helical" evidence="6">
    <location>
        <begin position="25"/>
        <end position="42"/>
    </location>
</feature>
<protein>
    <submittedName>
        <fullName evidence="7">ATP synthase I subunit</fullName>
    </submittedName>
</protein>
<dbReference type="InterPro" id="IPR005598">
    <property type="entry name" value="ATP_synth_I"/>
</dbReference>
<evidence type="ECO:0000256" key="1">
    <source>
        <dbReference type="ARBA" id="ARBA00004651"/>
    </source>
</evidence>
<proteinExistence type="predicted"/>
<evidence type="ECO:0000256" key="5">
    <source>
        <dbReference type="ARBA" id="ARBA00023136"/>
    </source>
</evidence>
<evidence type="ECO:0000256" key="3">
    <source>
        <dbReference type="ARBA" id="ARBA00022692"/>
    </source>
</evidence>
<reference evidence="7 8" key="1">
    <citation type="submission" date="2018-07" db="EMBL/GenBank/DDBJ databases">
        <title>Genomic Encyclopedia of Type Strains, Phase IV (KMG-IV): sequencing the most valuable type-strain genomes for metagenomic binning, comparative biology and taxonomic classification.</title>
        <authorList>
            <person name="Goeker M."/>
        </authorList>
    </citation>
    <scope>NUCLEOTIDE SEQUENCE [LARGE SCALE GENOMIC DNA]</scope>
    <source>
        <strain evidence="7 8">DSM 44290</strain>
    </source>
</reference>
<evidence type="ECO:0000313" key="8">
    <source>
        <dbReference type="Proteomes" id="UP000254869"/>
    </source>
</evidence>
<organism evidence="7 8">
    <name type="scientific">Nocardia pseudobrasiliensis</name>
    <dbReference type="NCBI Taxonomy" id="45979"/>
    <lineage>
        <taxon>Bacteria</taxon>
        <taxon>Bacillati</taxon>
        <taxon>Actinomycetota</taxon>
        <taxon>Actinomycetes</taxon>
        <taxon>Mycobacteriales</taxon>
        <taxon>Nocardiaceae</taxon>
        <taxon>Nocardia</taxon>
    </lineage>
</organism>
<comment type="caution">
    <text evidence="7">The sequence shown here is derived from an EMBL/GenBank/DDBJ whole genome shotgun (WGS) entry which is preliminary data.</text>
</comment>
<feature type="transmembrane region" description="Helical" evidence="6">
    <location>
        <begin position="90"/>
        <end position="109"/>
    </location>
</feature>
<dbReference type="AlphaFoldDB" id="A0A370I7W5"/>
<evidence type="ECO:0000256" key="6">
    <source>
        <dbReference type="SAM" id="Phobius"/>
    </source>
</evidence>
<dbReference type="Proteomes" id="UP000254869">
    <property type="component" value="Unassembled WGS sequence"/>
</dbReference>
<accession>A0A370I7W5</accession>
<dbReference type="EMBL" id="QQBC01000004">
    <property type="protein sequence ID" value="RDI66710.1"/>
    <property type="molecule type" value="Genomic_DNA"/>
</dbReference>
<comment type="subcellular location">
    <subcellularLocation>
        <location evidence="1">Cell membrane</location>
        <topology evidence="1">Multi-pass membrane protein</topology>
    </subcellularLocation>
</comment>
<keyword evidence="4 6" id="KW-1133">Transmembrane helix</keyword>
<feature type="transmembrane region" description="Helical" evidence="6">
    <location>
        <begin position="63"/>
        <end position="84"/>
    </location>
</feature>
<evidence type="ECO:0000256" key="2">
    <source>
        <dbReference type="ARBA" id="ARBA00022475"/>
    </source>
</evidence>
<sequence length="119" mass="12655">MRRVAVIVAALGVLALMITGALDRVLLGVFVCAGLGLGWLNAQLTWKSVTHVIRSETASKQGLVLSTAVRLLATTVLAILVAFLARPNGIGIFFGLAVFQIVVVLHTVVPEWKGLRQTP</sequence>
<name>A0A370I7W5_9NOCA</name>
<evidence type="ECO:0000256" key="4">
    <source>
        <dbReference type="ARBA" id="ARBA00022989"/>
    </source>
</evidence>
<keyword evidence="2" id="KW-1003">Cell membrane</keyword>
<dbReference type="Pfam" id="PF03899">
    <property type="entry name" value="ATP-synt_I"/>
    <property type="match status" value="1"/>
</dbReference>
<dbReference type="STRING" id="1210086.GCA_001613105_01657"/>
<evidence type="ECO:0000313" key="7">
    <source>
        <dbReference type="EMBL" id="RDI66710.1"/>
    </source>
</evidence>